<dbReference type="AlphaFoldDB" id="A0A1U7GSW3"/>
<reference evidence="1 2" key="1">
    <citation type="submission" date="2016-11" db="EMBL/GenBank/DDBJ databases">
        <title>Draft Genome Sequences of Nine Cyanobacterial Strains from Diverse Habitats.</title>
        <authorList>
            <person name="Zhu T."/>
            <person name="Hou S."/>
            <person name="Lu X."/>
            <person name="Hess W.R."/>
        </authorList>
    </citation>
    <scope>NUCLEOTIDE SEQUENCE [LARGE SCALE GENOMIC DNA]</scope>
    <source>
        <strain evidence="1 2">NIES-592</strain>
    </source>
</reference>
<dbReference type="EMBL" id="MRCA01000026">
    <property type="protein sequence ID" value="OKH10942.1"/>
    <property type="molecule type" value="Genomic_DNA"/>
</dbReference>
<comment type="caution">
    <text evidence="1">The sequence shown here is derived from an EMBL/GenBank/DDBJ whole genome shotgun (WGS) entry which is preliminary data.</text>
</comment>
<name>A0A1U7GSW3_9CYAN</name>
<gene>
    <name evidence="1" type="ORF">NIES592_23365</name>
</gene>
<keyword evidence="2" id="KW-1185">Reference proteome</keyword>
<evidence type="ECO:0000313" key="2">
    <source>
        <dbReference type="Proteomes" id="UP000186391"/>
    </source>
</evidence>
<evidence type="ECO:0000313" key="1">
    <source>
        <dbReference type="EMBL" id="OKH10942.1"/>
    </source>
</evidence>
<organism evidence="1 2">
    <name type="scientific">Fischerella major NIES-592</name>
    <dbReference type="NCBI Taxonomy" id="210994"/>
    <lineage>
        <taxon>Bacteria</taxon>
        <taxon>Bacillati</taxon>
        <taxon>Cyanobacteriota</taxon>
        <taxon>Cyanophyceae</taxon>
        <taxon>Nostocales</taxon>
        <taxon>Hapalosiphonaceae</taxon>
        <taxon>Fischerella</taxon>
    </lineage>
</organism>
<dbReference type="Proteomes" id="UP000186391">
    <property type="component" value="Unassembled WGS sequence"/>
</dbReference>
<sequence>MSRLKIADLSFCETEINNHLQIQGGLIDSTFMSYISDIFWDDLAEFDQHPGKRSLEKETTDKFGIKHKISAKKTKNSKVVANVAQGTKNGVTYSGSTAIATSSGD</sequence>
<accession>A0A1U7GSW3</accession>
<proteinExistence type="predicted"/>
<protein>
    <submittedName>
        <fullName evidence="1">Uncharacterized protein</fullName>
    </submittedName>
</protein>
<dbReference type="OrthoDB" id="515141at2"/>